<name>A0A9P3HMB5_9FUNG</name>
<keyword evidence="6 10" id="KW-0378">Hydrolase</keyword>
<feature type="transmembrane region" description="Helical" evidence="10">
    <location>
        <begin position="477"/>
        <end position="496"/>
    </location>
</feature>
<feature type="transmembrane region" description="Helical" evidence="10">
    <location>
        <begin position="533"/>
        <end position="553"/>
    </location>
</feature>
<evidence type="ECO:0000256" key="9">
    <source>
        <dbReference type="ARBA" id="ARBA00023136"/>
    </source>
</evidence>
<evidence type="ECO:0000256" key="1">
    <source>
        <dbReference type="ARBA" id="ARBA00000156"/>
    </source>
</evidence>
<keyword evidence="5 10" id="KW-0812">Transmembrane</keyword>
<dbReference type="InterPro" id="IPR002610">
    <property type="entry name" value="Peptidase_S54_rhomboid-like"/>
</dbReference>
<feature type="region of interest" description="Disordered" evidence="11">
    <location>
        <begin position="138"/>
        <end position="180"/>
    </location>
</feature>
<proteinExistence type="inferred from homology"/>
<feature type="transmembrane region" description="Helical" evidence="10">
    <location>
        <begin position="508"/>
        <end position="527"/>
    </location>
</feature>
<evidence type="ECO:0000256" key="6">
    <source>
        <dbReference type="ARBA" id="ARBA00022801"/>
    </source>
</evidence>
<dbReference type="Pfam" id="PF01694">
    <property type="entry name" value="Rhomboid"/>
    <property type="match status" value="1"/>
</dbReference>
<comment type="caution">
    <text evidence="13">The sequence shown here is derived from an EMBL/GenBank/DDBJ whole genome shotgun (WGS) entry which is preliminary data.</text>
</comment>
<evidence type="ECO:0000256" key="3">
    <source>
        <dbReference type="ARBA" id="ARBA00009045"/>
    </source>
</evidence>
<dbReference type="EC" id="3.4.21.105" evidence="10"/>
<evidence type="ECO:0000313" key="14">
    <source>
        <dbReference type="Proteomes" id="UP000827284"/>
    </source>
</evidence>
<keyword evidence="8 10" id="KW-1133">Transmembrane helix</keyword>
<dbReference type="OrthoDB" id="2146116at2759"/>
<dbReference type="GO" id="GO:0006508">
    <property type="term" value="P:proteolysis"/>
    <property type="evidence" value="ECO:0007669"/>
    <property type="project" value="UniProtKB-KW"/>
</dbReference>
<reference evidence="13" key="1">
    <citation type="submission" date="2021-11" db="EMBL/GenBank/DDBJ databases">
        <authorList>
            <person name="Herlambang A."/>
            <person name="Guo Y."/>
            <person name="Takashima Y."/>
            <person name="Nishizawa T."/>
        </authorList>
    </citation>
    <scope>NUCLEOTIDE SEQUENCE</scope>
    <source>
        <strain evidence="13">E1425</strain>
    </source>
</reference>
<protein>
    <recommendedName>
        <fullName evidence="10">Rhomboid-type serine protease</fullName>
        <ecNumber evidence="10">3.4.21.105</ecNumber>
    </recommendedName>
</protein>
<evidence type="ECO:0000256" key="10">
    <source>
        <dbReference type="RuleBase" id="RU362115"/>
    </source>
</evidence>
<comment type="subcellular location">
    <subcellularLocation>
        <location evidence="2 10">Membrane</location>
        <topology evidence="2 10">Multi-pass membrane protein</topology>
    </subcellularLocation>
</comment>
<feature type="transmembrane region" description="Helical" evidence="10">
    <location>
        <begin position="312"/>
        <end position="331"/>
    </location>
</feature>
<evidence type="ECO:0000256" key="11">
    <source>
        <dbReference type="SAM" id="MobiDB-lite"/>
    </source>
</evidence>
<feature type="compositionally biased region" description="Low complexity" evidence="11">
    <location>
        <begin position="1"/>
        <end position="20"/>
    </location>
</feature>
<dbReference type="EMBL" id="BQFW01000015">
    <property type="protein sequence ID" value="GJJ78767.1"/>
    <property type="molecule type" value="Genomic_DNA"/>
</dbReference>
<feature type="compositionally biased region" description="Low complexity" evidence="11">
    <location>
        <begin position="64"/>
        <end position="75"/>
    </location>
</feature>
<dbReference type="Gene3D" id="1.20.1540.10">
    <property type="entry name" value="Rhomboid-like"/>
    <property type="match status" value="1"/>
</dbReference>
<feature type="domain" description="Peptidase S54 rhomboid" evidence="12">
    <location>
        <begin position="410"/>
        <end position="547"/>
    </location>
</feature>
<sequence>MSYHQQQQQQQYQPSKQEWQGYRDDDEYGAAGQEAMAGHHSGADGAPSSPFRDDRRQDNFQTFPSVSPAVSPSSPYQNRSGHGHLQDDDDDEQYPVGRPLSYFPTHHQPLAQDYDEDPRLQNHQHSLPYNSGIAAEEAGSRTSQYHQMSPLQHAQSPLSSRGDQWSGSNNAYKGYQAPHSSNDIPMVGMDIISSNLEATRNGHRSDTRSTAGDFEDHRDSGVRATDSVYSAGAGVGSGAGAQGTYNQYQNQHQQFDNKQGYNDDPYSQQYQNPYQLQGEQPQGNAVQIEDGEPVPKALLDPKVQRQLNKRTLWRPWFIWFVSAVQIAVLIFEFVKGYQRTHTIIETHPFNPMIGPGTGTIIAVGARFVPCMRSTYLDTLPIQCPDNTTQICNISEICAFTPIDTTGKPPNQWFRFITPIFLHGGIIHLGFNLMFQLRTGADLERDMGWWRISIIYMTSGIAGFIFGGNFAPLLSPSMGASGAIFGLIGCLLLDLIQNWKLVVRPCWELSKLLLMIIVSFAFGLLPFLDNFAHIGGFIGGILTGLVFMPVVYFSKRDKYIKWGLRVVALPLVVVLIVVGLTNFYKGVNNCSWCKYLSCLPINGWCDAFNPPAGAPTTGTGAA</sequence>
<dbReference type="GO" id="GO:0004252">
    <property type="term" value="F:serine-type endopeptidase activity"/>
    <property type="evidence" value="ECO:0007669"/>
    <property type="project" value="InterPro"/>
</dbReference>
<evidence type="ECO:0000256" key="7">
    <source>
        <dbReference type="ARBA" id="ARBA00022825"/>
    </source>
</evidence>
<dbReference type="PANTHER" id="PTHR22936">
    <property type="entry name" value="RHOMBOID-RELATED"/>
    <property type="match status" value="1"/>
</dbReference>
<dbReference type="AlphaFoldDB" id="A0A9P3HMB5"/>
<dbReference type="Proteomes" id="UP000827284">
    <property type="component" value="Unassembled WGS sequence"/>
</dbReference>
<keyword evidence="4 10" id="KW-0645">Protease</keyword>
<dbReference type="InterPro" id="IPR035952">
    <property type="entry name" value="Rhomboid-like_sf"/>
</dbReference>
<feature type="transmembrane region" description="Helical" evidence="10">
    <location>
        <begin position="412"/>
        <end position="434"/>
    </location>
</feature>
<accession>A0A9P3HMB5</accession>
<feature type="transmembrane region" description="Helical" evidence="10">
    <location>
        <begin position="446"/>
        <end position="465"/>
    </location>
</feature>
<gene>
    <name evidence="13" type="ORF">EMPS_11126</name>
</gene>
<evidence type="ECO:0000256" key="5">
    <source>
        <dbReference type="ARBA" id="ARBA00022692"/>
    </source>
</evidence>
<dbReference type="InterPro" id="IPR022764">
    <property type="entry name" value="Peptidase_S54_rhomboid_dom"/>
</dbReference>
<keyword evidence="7 10" id="KW-0720">Serine protease</keyword>
<comment type="similarity">
    <text evidence="3 10">Belongs to the peptidase S54 family.</text>
</comment>
<evidence type="ECO:0000259" key="12">
    <source>
        <dbReference type="Pfam" id="PF01694"/>
    </source>
</evidence>
<dbReference type="SUPFAM" id="SSF144091">
    <property type="entry name" value="Rhomboid-like"/>
    <property type="match status" value="1"/>
</dbReference>
<feature type="region of interest" description="Disordered" evidence="11">
    <location>
        <begin position="199"/>
        <end position="225"/>
    </location>
</feature>
<feature type="region of interest" description="Disordered" evidence="11">
    <location>
        <begin position="1"/>
        <end position="113"/>
    </location>
</feature>
<evidence type="ECO:0000256" key="2">
    <source>
        <dbReference type="ARBA" id="ARBA00004141"/>
    </source>
</evidence>
<dbReference type="GO" id="GO:0016020">
    <property type="term" value="C:membrane"/>
    <property type="evidence" value="ECO:0007669"/>
    <property type="project" value="UniProtKB-SubCell"/>
</dbReference>
<comment type="function">
    <text evidence="10">Serine protease involved in intramembrane proteolysis.</text>
</comment>
<organism evidence="13 14">
    <name type="scientific">Entomortierella parvispora</name>
    <dbReference type="NCBI Taxonomy" id="205924"/>
    <lineage>
        <taxon>Eukaryota</taxon>
        <taxon>Fungi</taxon>
        <taxon>Fungi incertae sedis</taxon>
        <taxon>Mucoromycota</taxon>
        <taxon>Mortierellomycotina</taxon>
        <taxon>Mortierellomycetes</taxon>
        <taxon>Mortierellales</taxon>
        <taxon>Mortierellaceae</taxon>
        <taxon>Entomortierella</taxon>
    </lineage>
</organism>
<reference evidence="13" key="2">
    <citation type="journal article" date="2022" name="Microbiol. Resour. Announc.">
        <title>Whole-Genome Sequence of Entomortierella parvispora E1425, a Mucoromycotan Fungus Associated with Burkholderiaceae-Related Endosymbiotic Bacteria.</title>
        <authorList>
            <person name="Herlambang A."/>
            <person name="Guo Y."/>
            <person name="Takashima Y."/>
            <person name="Narisawa K."/>
            <person name="Ohta H."/>
            <person name="Nishizawa T."/>
        </authorList>
    </citation>
    <scope>NUCLEOTIDE SEQUENCE</scope>
    <source>
        <strain evidence="13">E1425</strain>
    </source>
</reference>
<evidence type="ECO:0000313" key="13">
    <source>
        <dbReference type="EMBL" id="GJJ78767.1"/>
    </source>
</evidence>
<evidence type="ECO:0000256" key="8">
    <source>
        <dbReference type="ARBA" id="ARBA00022989"/>
    </source>
</evidence>
<feature type="transmembrane region" description="Helical" evidence="10">
    <location>
        <begin position="565"/>
        <end position="583"/>
    </location>
</feature>
<feature type="compositionally biased region" description="Polar residues" evidence="11">
    <location>
        <begin position="140"/>
        <end position="171"/>
    </location>
</feature>
<keyword evidence="14" id="KW-1185">Reference proteome</keyword>
<dbReference type="PANTHER" id="PTHR22936:SF69">
    <property type="entry name" value="RHOMBOID-LIKE PROTEIN"/>
    <property type="match status" value="1"/>
</dbReference>
<comment type="catalytic activity">
    <reaction evidence="1 10">
        <text>Cleaves type-1 transmembrane domains using a catalytic dyad composed of serine and histidine that are contributed by different transmembrane domains.</text>
        <dbReference type="EC" id="3.4.21.105"/>
    </reaction>
</comment>
<evidence type="ECO:0000256" key="4">
    <source>
        <dbReference type="ARBA" id="ARBA00022670"/>
    </source>
</evidence>
<keyword evidence="9 10" id="KW-0472">Membrane</keyword>